<dbReference type="InterPro" id="IPR050858">
    <property type="entry name" value="Mal-CoA-ACP_Trans/PKS_FabD"/>
</dbReference>
<comment type="similarity">
    <text evidence="4">Belongs to the LysR transcriptional regulatory family.</text>
</comment>
<evidence type="ECO:0000256" key="6">
    <source>
        <dbReference type="ARBA" id="ARBA00022450"/>
    </source>
</evidence>
<dbReference type="InterPro" id="IPR000847">
    <property type="entry name" value="LysR_HTH_N"/>
</dbReference>
<evidence type="ECO:0000256" key="11">
    <source>
        <dbReference type="ARBA" id="ARBA00023002"/>
    </source>
</evidence>
<feature type="domain" description="HTH lysR-type" evidence="23">
    <location>
        <begin position="1"/>
        <end position="34"/>
    </location>
</feature>
<evidence type="ECO:0000256" key="7">
    <source>
        <dbReference type="ARBA" id="ARBA00022516"/>
    </source>
</evidence>
<dbReference type="Proteomes" id="UP001178507">
    <property type="component" value="Unassembled WGS sequence"/>
</dbReference>
<dbReference type="SUPFAM" id="SSF55048">
    <property type="entry name" value="Probable ACP-binding domain of malonyl-CoA ACP transacylase"/>
    <property type="match status" value="1"/>
</dbReference>
<keyword evidence="25" id="KW-1185">Reference proteome</keyword>
<reference evidence="24" key="1">
    <citation type="submission" date="2023-08" db="EMBL/GenBank/DDBJ databases">
        <authorList>
            <person name="Chen Y."/>
            <person name="Shah S."/>
            <person name="Dougan E. K."/>
            <person name="Thang M."/>
            <person name="Chan C."/>
        </authorList>
    </citation>
    <scope>NUCLEOTIDE SEQUENCE</scope>
</reference>
<feature type="domain" description="Carrier" evidence="22">
    <location>
        <begin position="819"/>
        <end position="894"/>
    </location>
</feature>
<evidence type="ECO:0000256" key="8">
    <source>
        <dbReference type="ARBA" id="ARBA00022553"/>
    </source>
</evidence>
<dbReference type="Gene3D" id="1.10.1200.10">
    <property type="entry name" value="ACP-like"/>
    <property type="match status" value="1"/>
</dbReference>
<evidence type="ECO:0000256" key="4">
    <source>
        <dbReference type="ARBA" id="ARBA00009437"/>
    </source>
</evidence>
<dbReference type="NCBIfam" id="TIGR01830">
    <property type="entry name" value="3oxo_ACP_reduc"/>
    <property type="match status" value="1"/>
</dbReference>
<keyword evidence="6 21" id="KW-0596">Phosphopantetheine</keyword>
<dbReference type="NCBIfam" id="TIGR00517">
    <property type="entry name" value="acyl_carrier"/>
    <property type="match status" value="1"/>
</dbReference>
<comment type="function">
    <text evidence="1 21">Carrier of the growing fatty acid chain in fatty acid biosynthesis.</text>
</comment>
<evidence type="ECO:0000256" key="14">
    <source>
        <dbReference type="ARBA" id="ARBA00023125"/>
    </source>
</evidence>
<evidence type="ECO:0000256" key="1">
    <source>
        <dbReference type="ARBA" id="ARBA00003180"/>
    </source>
</evidence>
<evidence type="ECO:0000256" key="16">
    <source>
        <dbReference type="ARBA" id="ARBA00023163"/>
    </source>
</evidence>
<keyword evidence="20" id="KW-0521">NADP</keyword>
<dbReference type="SUPFAM" id="SSF53850">
    <property type="entry name" value="Periplasmic binding protein-like II"/>
    <property type="match status" value="1"/>
</dbReference>
<dbReference type="GO" id="GO:0003677">
    <property type="term" value="F:DNA binding"/>
    <property type="evidence" value="ECO:0007669"/>
    <property type="project" value="UniProtKB-KW"/>
</dbReference>
<dbReference type="NCBIfam" id="NF009466">
    <property type="entry name" value="PRK12826.1-2"/>
    <property type="match status" value="1"/>
</dbReference>
<dbReference type="FunFam" id="3.30.70.250:FF:000001">
    <property type="entry name" value="Malonyl CoA-acyl carrier protein transacylase"/>
    <property type="match status" value="1"/>
</dbReference>
<dbReference type="InterPro" id="IPR057326">
    <property type="entry name" value="KR_dom"/>
</dbReference>
<dbReference type="InterPro" id="IPR004410">
    <property type="entry name" value="Malonyl_CoA-ACP_transAc_FabD"/>
</dbReference>
<evidence type="ECO:0000256" key="2">
    <source>
        <dbReference type="ARBA" id="ARBA00003782"/>
    </source>
</evidence>
<keyword evidence="7 21" id="KW-0444">Lipid biosynthesis</keyword>
<dbReference type="SUPFAM" id="SSF52151">
    <property type="entry name" value="FabD/lysophospholipase-like"/>
    <property type="match status" value="1"/>
</dbReference>
<keyword evidence="17" id="KW-0012">Acyltransferase</keyword>
<evidence type="ECO:0000259" key="23">
    <source>
        <dbReference type="PROSITE" id="PS50931"/>
    </source>
</evidence>
<comment type="similarity">
    <text evidence="5">Belongs to the acyl carrier protein (ACP) family.</text>
</comment>
<dbReference type="FunFam" id="1.10.1200.10:FF:000001">
    <property type="entry name" value="Acyl carrier protein"/>
    <property type="match status" value="1"/>
</dbReference>
<keyword evidence="10" id="KW-0276">Fatty acid metabolism</keyword>
<evidence type="ECO:0000256" key="12">
    <source>
        <dbReference type="ARBA" id="ARBA00023015"/>
    </source>
</evidence>
<keyword evidence="9" id="KW-0808">Transferase</keyword>
<comment type="catalytic activity">
    <reaction evidence="18">
        <text>holo-[ACP] + malonyl-CoA = malonyl-[ACP] + CoA</text>
        <dbReference type="Rhea" id="RHEA:41792"/>
        <dbReference type="Rhea" id="RHEA-COMP:9623"/>
        <dbReference type="Rhea" id="RHEA-COMP:9685"/>
        <dbReference type="ChEBI" id="CHEBI:57287"/>
        <dbReference type="ChEBI" id="CHEBI:57384"/>
        <dbReference type="ChEBI" id="CHEBI:64479"/>
        <dbReference type="ChEBI" id="CHEBI:78449"/>
        <dbReference type="EC" id="2.3.1.39"/>
    </reaction>
</comment>
<dbReference type="Gene3D" id="3.40.50.720">
    <property type="entry name" value="NAD(P)-binding Rossmann-like Domain"/>
    <property type="match status" value="1"/>
</dbReference>
<keyword evidence="16" id="KW-0804">Transcription</keyword>
<keyword evidence="11" id="KW-0560">Oxidoreductase</keyword>
<comment type="caution">
    <text evidence="24">The sequence shown here is derived from an EMBL/GenBank/DDBJ whole genome shotgun (WGS) entry which is preliminary data.</text>
</comment>
<dbReference type="Pfam" id="PF13561">
    <property type="entry name" value="adh_short_C2"/>
    <property type="match status" value="1"/>
</dbReference>
<sequence>MGLTQSAISHALKRLRDAFGDPLFLRQPHGMEPTSVALALEPVVREAVETLDKALKPPAPFEPARAEAIVRIAANDNEIMTMLPPLLARLSDKAPGLRVAVRSLERKAALAALAQGEIDLAAGFFWDLPSGFEARSLYGQGYRVVARSGHPLVGQALDLETYCACRHLVVSPSGDLEGIVDDVLAGQGRRRDVAAAVPLFMPALETAATTDLVATLPERLVGIYAHRFGLIVHRPPLSLREIVISAVIHRRNAANPLHRWLVGAFRELFGPIMTIAFTFPGQGSQAVGMGKDLADAFAEARAVFEEVDAALGENLSKTMWEGPDDSLTLTANAQPALMAVSMAVVRVLEAQGYKVWEKAAFVAGHSLGEYSAHAAAGTFTIADAARLLRVRGNAMQAAVPAGEGAMAAIIGLDDAGVQAACDEAAAHGPCQIANDNGGGQIVISGGRQAVEAAADIARANGAKLAKLLAVSAPFHSSLMAPAADAMAEALANVRVSEPMVPVIANVTVAPVTGADAIIETLVKQVTGQVRWRETVQWLAAQGVTNLVEAGSGKVLTGLARRIDRSVDAVAISTPADIEALVTGASGGIGEAIARTLHAQGATVGLHGTREERLEALAGELGGRVQIFPANLSDRAAVDDLARKAEADLEGVDILVNNAGITRDGLFVRMSDDDWDTVIEVNLTAVFRLTRALTHPMMRRRNGRIVNISSVVGVTGNAGQANYCASKAGLIGFTKSLAQEIASRNVTVNAVAPGFIESAMTEKLNEKQTDAIMGAIPMKRMGTGAEVAMTVAFLASDEASYITGQTLHVNGGMAMISDMSDVAERVKKIVVEHLGVDADKVTEGASFIDDLGADSLDTVELVMAFEEEFGVEIPDDAAETILTVGDAVKFIEKANA</sequence>
<evidence type="ECO:0000256" key="5">
    <source>
        <dbReference type="ARBA" id="ARBA00010930"/>
    </source>
</evidence>
<feature type="binding site" evidence="20">
    <location>
        <position position="608"/>
    </location>
    <ligand>
        <name>NADP(+)</name>
        <dbReference type="ChEBI" id="CHEBI:58349"/>
    </ligand>
</feature>
<dbReference type="InterPro" id="IPR020904">
    <property type="entry name" value="Sc_DH/Rdtase_CS"/>
</dbReference>
<dbReference type="PRINTS" id="PR00080">
    <property type="entry name" value="SDRFAMILY"/>
</dbReference>
<dbReference type="NCBIfam" id="NF009547">
    <property type="entry name" value="PRK12936.1"/>
    <property type="match status" value="1"/>
</dbReference>
<dbReference type="PROSITE" id="PS50075">
    <property type="entry name" value="CARRIER"/>
    <property type="match status" value="1"/>
</dbReference>
<evidence type="ECO:0000256" key="15">
    <source>
        <dbReference type="ARBA" id="ARBA00023160"/>
    </source>
</evidence>
<evidence type="ECO:0000256" key="10">
    <source>
        <dbReference type="ARBA" id="ARBA00022832"/>
    </source>
</evidence>
<dbReference type="NCBIfam" id="NF002151">
    <property type="entry name" value="PRK00982.1-5"/>
    <property type="match status" value="1"/>
</dbReference>
<dbReference type="PRINTS" id="PR00081">
    <property type="entry name" value="GDHRDH"/>
</dbReference>
<keyword evidence="8" id="KW-0597">Phosphoprotein</keyword>
<evidence type="ECO:0000256" key="18">
    <source>
        <dbReference type="ARBA" id="ARBA00048462"/>
    </source>
</evidence>
<dbReference type="InterPro" id="IPR011284">
    <property type="entry name" value="3oxo_ACP_reduc"/>
</dbReference>
<dbReference type="SUPFAM" id="SSF46785">
    <property type="entry name" value="Winged helix' DNA-binding domain"/>
    <property type="match status" value="1"/>
</dbReference>
<dbReference type="InterPro" id="IPR005119">
    <property type="entry name" value="LysR_subst-bd"/>
</dbReference>
<evidence type="ECO:0000313" key="25">
    <source>
        <dbReference type="Proteomes" id="UP001178507"/>
    </source>
</evidence>
<feature type="binding site" evidence="20">
    <location>
        <begin position="722"/>
        <end position="726"/>
    </location>
    <ligand>
        <name>NADP(+)</name>
        <dbReference type="ChEBI" id="CHEBI:58349"/>
    </ligand>
</feature>
<dbReference type="InterPro" id="IPR036390">
    <property type="entry name" value="WH_DNA-bd_sf"/>
</dbReference>
<dbReference type="InterPro" id="IPR016035">
    <property type="entry name" value="Acyl_Trfase/lysoPLipase"/>
</dbReference>
<dbReference type="InterPro" id="IPR006162">
    <property type="entry name" value="Ppantetheine_attach_site"/>
</dbReference>
<dbReference type="SMART" id="SM00827">
    <property type="entry name" value="PKS_AT"/>
    <property type="match status" value="1"/>
</dbReference>
<dbReference type="PANTHER" id="PTHR42681:SF1">
    <property type="entry name" value="MALONYL-COA-ACYL CARRIER PROTEIN TRANSACYLASE, MITOCHONDRIAL"/>
    <property type="match status" value="1"/>
</dbReference>
<feature type="binding site" evidence="20">
    <location>
        <position position="755"/>
    </location>
    <ligand>
        <name>NADP(+)</name>
        <dbReference type="ChEBI" id="CHEBI:58349"/>
    </ligand>
</feature>
<dbReference type="Pfam" id="PF03466">
    <property type="entry name" value="LysR_substrate"/>
    <property type="match status" value="1"/>
</dbReference>
<dbReference type="Gene3D" id="3.30.70.250">
    <property type="entry name" value="Malonyl-CoA ACP transacylase, ACP-binding"/>
    <property type="match status" value="1"/>
</dbReference>
<dbReference type="InterPro" id="IPR020806">
    <property type="entry name" value="PKS_PP-bd"/>
</dbReference>
<gene>
    <name evidence="24" type="ORF">EVOR1521_LOCUS16928</name>
</gene>
<dbReference type="InterPro" id="IPR003231">
    <property type="entry name" value="ACP"/>
</dbReference>
<dbReference type="NCBIfam" id="NF005559">
    <property type="entry name" value="PRK07231.1"/>
    <property type="match status" value="1"/>
</dbReference>
<dbReference type="InterPro" id="IPR036291">
    <property type="entry name" value="NAD(P)-bd_dom_sf"/>
</dbReference>
<keyword evidence="12" id="KW-0805">Transcription regulation</keyword>
<dbReference type="Pfam" id="PF00126">
    <property type="entry name" value="HTH_1"/>
    <property type="match status" value="1"/>
</dbReference>
<evidence type="ECO:0000256" key="3">
    <source>
        <dbReference type="ARBA" id="ARBA00006484"/>
    </source>
</evidence>
<dbReference type="Gene3D" id="3.40.366.10">
    <property type="entry name" value="Malonyl-Coenzyme A Acyl Carrier Protein, domain 2"/>
    <property type="match status" value="1"/>
</dbReference>
<dbReference type="InterPro" id="IPR036388">
    <property type="entry name" value="WH-like_DNA-bd_sf"/>
</dbReference>
<dbReference type="GO" id="GO:0003700">
    <property type="term" value="F:DNA-binding transcription factor activity"/>
    <property type="evidence" value="ECO:0007669"/>
    <property type="project" value="InterPro"/>
</dbReference>
<dbReference type="GO" id="GO:0051287">
    <property type="term" value="F:NAD binding"/>
    <property type="evidence" value="ECO:0007669"/>
    <property type="project" value="InterPro"/>
</dbReference>
<dbReference type="SUPFAM" id="SSF51735">
    <property type="entry name" value="NAD(P)-binding Rossmann-fold domains"/>
    <property type="match status" value="1"/>
</dbReference>
<dbReference type="InterPro" id="IPR036736">
    <property type="entry name" value="ACP-like_sf"/>
</dbReference>
<dbReference type="GO" id="GO:0006633">
    <property type="term" value="P:fatty acid biosynthetic process"/>
    <property type="evidence" value="ECO:0007669"/>
    <property type="project" value="UniProtKB-KW"/>
</dbReference>
<evidence type="ECO:0000256" key="21">
    <source>
        <dbReference type="RuleBase" id="RU000722"/>
    </source>
</evidence>
<feature type="active site" description="Proton acceptor" evidence="19">
    <location>
        <position position="722"/>
    </location>
</feature>
<dbReference type="AlphaFoldDB" id="A0AA36IPW3"/>
<evidence type="ECO:0000256" key="20">
    <source>
        <dbReference type="PIRSR" id="PIRSR611284-2"/>
    </source>
</evidence>
<keyword evidence="14" id="KW-0238">DNA-binding</keyword>
<dbReference type="GO" id="GO:0004316">
    <property type="term" value="F:3-oxoacyl-[acyl-carrier-protein] reductase (NADPH) activity"/>
    <property type="evidence" value="ECO:0007669"/>
    <property type="project" value="InterPro"/>
</dbReference>
<dbReference type="GO" id="GO:0004314">
    <property type="term" value="F:[acyl-carrier-protein] S-malonyltransferase activity"/>
    <property type="evidence" value="ECO:0007669"/>
    <property type="project" value="UniProtKB-EC"/>
</dbReference>
<dbReference type="InterPro" id="IPR002347">
    <property type="entry name" value="SDR_fam"/>
</dbReference>
<dbReference type="PROSITE" id="PS50931">
    <property type="entry name" value="HTH_LYSR"/>
    <property type="match status" value="1"/>
</dbReference>
<dbReference type="InterPro" id="IPR001227">
    <property type="entry name" value="Ac_transferase_dom_sf"/>
</dbReference>
<evidence type="ECO:0000259" key="22">
    <source>
        <dbReference type="PROSITE" id="PS50075"/>
    </source>
</evidence>
<dbReference type="SMART" id="SM00822">
    <property type="entry name" value="PKS_KR"/>
    <property type="match status" value="1"/>
</dbReference>
<dbReference type="Pfam" id="PF00550">
    <property type="entry name" value="PP-binding"/>
    <property type="match status" value="1"/>
</dbReference>
<dbReference type="InterPro" id="IPR037402">
    <property type="entry name" value="YidZ_PBP2"/>
</dbReference>
<comment type="function">
    <text evidence="2">Trans-acting transcriptional regulator of RuBisCO genes (rbcL and rbcS) expression.</text>
</comment>
<evidence type="ECO:0000313" key="24">
    <source>
        <dbReference type="EMBL" id="CAJ1391664.1"/>
    </source>
</evidence>
<dbReference type="PANTHER" id="PTHR42681">
    <property type="entry name" value="MALONYL-COA-ACYL CARRIER PROTEIN TRANSACYLASE, MITOCHONDRIAL"/>
    <property type="match status" value="1"/>
</dbReference>
<dbReference type="Pfam" id="PF00698">
    <property type="entry name" value="Acyl_transf_1"/>
    <property type="match status" value="1"/>
</dbReference>
<evidence type="ECO:0000256" key="17">
    <source>
        <dbReference type="ARBA" id="ARBA00023315"/>
    </source>
</evidence>
<dbReference type="Gene3D" id="3.40.190.10">
    <property type="entry name" value="Periplasmic binding protein-like II"/>
    <property type="match status" value="2"/>
</dbReference>
<dbReference type="GO" id="GO:0005829">
    <property type="term" value="C:cytosol"/>
    <property type="evidence" value="ECO:0007669"/>
    <property type="project" value="TreeGrafter"/>
</dbReference>
<keyword evidence="13" id="KW-0443">Lipid metabolism</keyword>
<comment type="similarity">
    <text evidence="3">Belongs to the short-chain dehydrogenases/reductases (SDR) family.</text>
</comment>
<dbReference type="NCBIfam" id="NF002148">
    <property type="entry name" value="PRK00982.1-2"/>
    <property type="match status" value="1"/>
</dbReference>
<dbReference type="InterPro" id="IPR009081">
    <property type="entry name" value="PP-bd_ACP"/>
</dbReference>
<dbReference type="GO" id="GO:0031177">
    <property type="term" value="F:phosphopantetheine binding"/>
    <property type="evidence" value="ECO:0007669"/>
    <property type="project" value="InterPro"/>
</dbReference>
<dbReference type="InterPro" id="IPR014043">
    <property type="entry name" value="Acyl_transferase_dom"/>
</dbReference>
<dbReference type="EMBL" id="CAUJNA010002223">
    <property type="protein sequence ID" value="CAJ1391664.1"/>
    <property type="molecule type" value="Genomic_DNA"/>
</dbReference>
<name>A0AA36IPW3_9DINO</name>
<accession>A0AA36IPW3</accession>
<dbReference type="PROSITE" id="PS00012">
    <property type="entry name" value="PHOSPHOPANTETHEINE"/>
    <property type="match status" value="1"/>
</dbReference>
<dbReference type="InterPro" id="IPR016036">
    <property type="entry name" value="Malonyl_transacylase_ACP-bd"/>
</dbReference>
<dbReference type="Gene3D" id="1.10.10.10">
    <property type="entry name" value="Winged helix-like DNA-binding domain superfamily/Winged helix DNA-binding domain"/>
    <property type="match status" value="1"/>
</dbReference>
<organism evidence="24 25">
    <name type="scientific">Effrenium voratum</name>
    <dbReference type="NCBI Taxonomy" id="2562239"/>
    <lineage>
        <taxon>Eukaryota</taxon>
        <taxon>Sar</taxon>
        <taxon>Alveolata</taxon>
        <taxon>Dinophyceae</taxon>
        <taxon>Suessiales</taxon>
        <taxon>Symbiodiniaceae</taxon>
        <taxon>Effrenium</taxon>
    </lineage>
</organism>
<dbReference type="NCBIfam" id="NF002149">
    <property type="entry name" value="PRK00982.1-3"/>
    <property type="match status" value="1"/>
</dbReference>
<dbReference type="CDD" id="cd05333">
    <property type="entry name" value="BKR_SDR_c"/>
    <property type="match status" value="1"/>
</dbReference>
<dbReference type="NCBIfam" id="NF002150">
    <property type="entry name" value="PRK00982.1-4"/>
    <property type="match status" value="1"/>
</dbReference>
<protein>
    <recommendedName>
        <fullName evidence="21">Acyl carrier protein</fullName>
    </recommendedName>
</protein>
<evidence type="ECO:0000256" key="9">
    <source>
        <dbReference type="ARBA" id="ARBA00022679"/>
    </source>
</evidence>
<dbReference type="FunFam" id="3.40.50.720:FF:000173">
    <property type="entry name" value="3-oxoacyl-[acyl-carrier protein] reductase"/>
    <property type="match status" value="1"/>
</dbReference>
<dbReference type="HAMAP" id="MF_01217">
    <property type="entry name" value="Acyl_carrier"/>
    <property type="match status" value="1"/>
</dbReference>
<proteinExistence type="inferred from homology"/>
<feature type="binding site" evidence="20">
    <location>
        <position position="657"/>
    </location>
    <ligand>
        <name>NADP(+)</name>
        <dbReference type="ChEBI" id="CHEBI:58349"/>
    </ligand>
</feature>
<dbReference type="SMART" id="SM00823">
    <property type="entry name" value="PKS_PP"/>
    <property type="match status" value="1"/>
</dbReference>
<dbReference type="CDD" id="cd08417">
    <property type="entry name" value="PBP2_Nitroaromatics_like"/>
    <property type="match status" value="1"/>
</dbReference>
<evidence type="ECO:0000256" key="19">
    <source>
        <dbReference type="PIRSR" id="PIRSR611284-1"/>
    </source>
</evidence>
<evidence type="ECO:0000256" key="13">
    <source>
        <dbReference type="ARBA" id="ARBA00023098"/>
    </source>
</evidence>
<keyword evidence="15 21" id="KW-0275">Fatty acid biosynthesis</keyword>
<dbReference type="SUPFAM" id="SSF47336">
    <property type="entry name" value="ACP-like"/>
    <property type="match status" value="1"/>
</dbReference>
<dbReference type="PROSITE" id="PS00061">
    <property type="entry name" value="ADH_SHORT"/>
    <property type="match status" value="1"/>
</dbReference>
<dbReference type="NCBIfam" id="TIGR00128">
    <property type="entry name" value="fabD"/>
    <property type="match status" value="1"/>
</dbReference>